<proteinExistence type="inferred from homology"/>
<evidence type="ECO:0000313" key="15">
    <source>
        <dbReference type="EMBL" id="HHS29221.1"/>
    </source>
</evidence>
<feature type="binding site" evidence="11">
    <location>
        <position position="129"/>
    </location>
    <ligand>
        <name>Zn(2+)</name>
        <dbReference type="ChEBI" id="CHEBI:29105"/>
        <note>catalytic</note>
    </ligand>
</feature>
<evidence type="ECO:0000256" key="10">
    <source>
        <dbReference type="PIRSR" id="PIRSR001415-2"/>
    </source>
</evidence>
<dbReference type="PANTHER" id="PTHR11458:SF0">
    <property type="entry name" value="DELTA-AMINOLEVULINIC ACID DEHYDRATASE"/>
    <property type="match status" value="1"/>
</dbReference>
<dbReference type="NCBIfam" id="NF006762">
    <property type="entry name" value="PRK09283.1"/>
    <property type="match status" value="1"/>
</dbReference>
<dbReference type="InterPro" id="IPR001731">
    <property type="entry name" value="ALAD"/>
</dbReference>
<feature type="binding site" evidence="11">
    <location>
        <position position="119"/>
    </location>
    <ligand>
        <name>Zn(2+)</name>
        <dbReference type="ChEBI" id="CHEBI:29105"/>
        <note>catalytic</note>
    </ligand>
</feature>
<feature type="active site" description="Schiff-base intermediate with substrate" evidence="9">
    <location>
        <position position="194"/>
    </location>
</feature>
<dbReference type="FunFam" id="3.20.20.70:FF:000019">
    <property type="entry name" value="Delta-aminolevulinic acid dehydratase"/>
    <property type="match status" value="1"/>
</dbReference>
<comment type="caution">
    <text evidence="15">The sequence shown here is derived from an EMBL/GenBank/DDBJ whole genome shotgun (WGS) entry which is preliminary data.</text>
</comment>
<organism evidence="15">
    <name type="scientific">Desulfobacca acetoxidans</name>
    <dbReference type="NCBI Taxonomy" id="60893"/>
    <lineage>
        <taxon>Bacteria</taxon>
        <taxon>Pseudomonadati</taxon>
        <taxon>Thermodesulfobacteriota</taxon>
        <taxon>Desulfobaccia</taxon>
        <taxon>Desulfobaccales</taxon>
        <taxon>Desulfobaccaceae</taxon>
        <taxon>Desulfobacca</taxon>
    </lineage>
</organism>
<feature type="binding site" evidence="11">
    <location>
        <position position="121"/>
    </location>
    <ligand>
        <name>Zn(2+)</name>
        <dbReference type="ChEBI" id="CHEBI:29105"/>
        <note>catalytic</note>
    </ligand>
</feature>
<feature type="binding site" evidence="10">
    <location>
        <position position="216"/>
    </location>
    <ligand>
        <name>5-aminolevulinate</name>
        <dbReference type="ChEBI" id="CHEBI:356416"/>
        <label>1</label>
    </ligand>
</feature>
<feature type="active site" description="Schiff-base intermediate with substrate" evidence="9">
    <location>
        <position position="247"/>
    </location>
</feature>
<dbReference type="Gene3D" id="3.20.20.70">
    <property type="entry name" value="Aldolase class I"/>
    <property type="match status" value="1"/>
</dbReference>
<sequence length="331" mass="36093">MELLYRPRRLRRSATIRRMVRETVLTPADFIYPMFVAKGSGVRQEVAAMPGVSRLSVDVLVDEVKPVWDAGVPAVLIFGLPQKKDETGSEAASPRGAVQQAVRALKKALPDMVVITDVCLCGYTSHGHCGIVHKGEIDNDATLEVLAQVALSHAEAGADMVAPSDMMDGRVGAIREALDDRGFEMVGILSYAVKYASAFYGPFREAAESAPRYGDRRGYQMDPANSREAMREATLDVEEGADLLMVKPALPYLDIISQLAGEFDLPIAAYQVSGEYSMIKAAAAQGWLDEQAVMLESLTAIKRAGADMILTYFAKEAAMLINKMERRNSLK</sequence>
<evidence type="ECO:0000256" key="2">
    <source>
        <dbReference type="ARBA" id="ARBA00008055"/>
    </source>
</evidence>
<dbReference type="PROSITE" id="PS00169">
    <property type="entry name" value="D_ALA_DEHYDRATASE"/>
    <property type="match status" value="1"/>
</dbReference>
<comment type="pathway">
    <text evidence="1">Porphyrin-containing compound metabolism; protoporphyrin-IX biosynthesis; coproporphyrinogen-III from 5-aminolevulinate: step 1/4.</text>
</comment>
<dbReference type="GO" id="GO:0006782">
    <property type="term" value="P:protoporphyrinogen IX biosynthetic process"/>
    <property type="evidence" value="ECO:0007669"/>
    <property type="project" value="UniProtKB-UniPathway"/>
</dbReference>
<feature type="binding site" evidence="10">
    <location>
        <position position="273"/>
    </location>
    <ligand>
        <name>5-aminolevulinate</name>
        <dbReference type="ChEBI" id="CHEBI:356416"/>
        <label>2</label>
    </ligand>
</feature>
<dbReference type="CDD" id="cd00384">
    <property type="entry name" value="ALAD_PBGS"/>
    <property type="match status" value="1"/>
</dbReference>
<dbReference type="GO" id="GO:0004655">
    <property type="term" value="F:porphobilinogen synthase activity"/>
    <property type="evidence" value="ECO:0007669"/>
    <property type="project" value="UniProtKB-EC"/>
</dbReference>
<feature type="binding site" evidence="10">
    <location>
        <position position="204"/>
    </location>
    <ligand>
        <name>5-aminolevulinate</name>
        <dbReference type="ChEBI" id="CHEBI:356416"/>
        <label>1</label>
    </ligand>
</feature>
<keyword evidence="11" id="KW-0479">Metal-binding</keyword>
<keyword evidence="6 13" id="KW-0456">Lyase</keyword>
<evidence type="ECO:0000256" key="9">
    <source>
        <dbReference type="PIRSR" id="PIRSR001415-1"/>
    </source>
</evidence>
<dbReference type="Pfam" id="PF00490">
    <property type="entry name" value="ALAD"/>
    <property type="match status" value="1"/>
</dbReference>
<dbReference type="UniPathway" id="UPA00251">
    <property type="reaction ID" value="UER00318"/>
</dbReference>
<evidence type="ECO:0000256" key="13">
    <source>
        <dbReference type="RuleBase" id="RU000515"/>
    </source>
</evidence>
<dbReference type="EMBL" id="DTGR01000093">
    <property type="protein sequence ID" value="HHS29221.1"/>
    <property type="molecule type" value="Genomic_DNA"/>
</dbReference>
<evidence type="ECO:0000256" key="6">
    <source>
        <dbReference type="ARBA" id="ARBA00023239"/>
    </source>
</evidence>
<dbReference type="EC" id="4.2.1.24" evidence="3 13"/>
<feature type="binding site" evidence="12">
    <location>
        <position position="232"/>
    </location>
    <ligand>
        <name>Mg(2+)</name>
        <dbReference type="ChEBI" id="CHEBI:18420"/>
    </ligand>
</feature>
<evidence type="ECO:0000256" key="8">
    <source>
        <dbReference type="ARBA" id="ARBA00047651"/>
    </source>
</evidence>
<comment type="subunit">
    <text evidence="13">Homooctamer.</text>
</comment>
<accession>A0A7V6A3C6</accession>
<dbReference type="AlphaFoldDB" id="A0A7V6A3C6"/>
<keyword evidence="5" id="KW-0350">Heme biosynthesis</keyword>
<evidence type="ECO:0000256" key="5">
    <source>
        <dbReference type="ARBA" id="ARBA00023133"/>
    </source>
</evidence>
<dbReference type="PRINTS" id="PR00144">
    <property type="entry name" value="DALDHYDRTASE"/>
</dbReference>
<evidence type="ECO:0000256" key="11">
    <source>
        <dbReference type="PIRSR" id="PIRSR001415-3"/>
    </source>
</evidence>
<evidence type="ECO:0000256" key="14">
    <source>
        <dbReference type="RuleBase" id="RU004161"/>
    </source>
</evidence>
<evidence type="ECO:0000256" key="7">
    <source>
        <dbReference type="ARBA" id="ARBA00023244"/>
    </source>
</evidence>
<keyword evidence="11" id="KW-0862">Zinc</keyword>
<dbReference type="SUPFAM" id="SSF51569">
    <property type="entry name" value="Aldolase"/>
    <property type="match status" value="1"/>
</dbReference>
<keyword evidence="12" id="KW-0460">Magnesium</keyword>
<dbReference type="PANTHER" id="PTHR11458">
    <property type="entry name" value="DELTA-AMINOLEVULINIC ACID DEHYDRATASE"/>
    <property type="match status" value="1"/>
</dbReference>
<feature type="binding site" evidence="10">
    <location>
        <position position="312"/>
    </location>
    <ligand>
        <name>5-aminolevulinate</name>
        <dbReference type="ChEBI" id="CHEBI:356416"/>
        <label>2</label>
    </ligand>
</feature>
<comment type="similarity">
    <text evidence="2 14">Belongs to the ALAD family.</text>
</comment>
<evidence type="ECO:0000256" key="3">
    <source>
        <dbReference type="ARBA" id="ARBA00012053"/>
    </source>
</evidence>
<evidence type="ECO:0000256" key="1">
    <source>
        <dbReference type="ARBA" id="ARBA00004694"/>
    </source>
</evidence>
<dbReference type="SMART" id="SM01004">
    <property type="entry name" value="ALAD"/>
    <property type="match status" value="1"/>
</dbReference>
<reference evidence="15" key="1">
    <citation type="journal article" date="2020" name="mSystems">
        <title>Genome- and Community-Level Interaction Insights into Carbon Utilization and Element Cycling Functions of Hydrothermarchaeota in Hydrothermal Sediment.</title>
        <authorList>
            <person name="Zhou Z."/>
            <person name="Liu Y."/>
            <person name="Xu W."/>
            <person name="Pan J."/>
            <person name="Luo Z.H."/>
            <person name="Li M."/>
        </authorList>
    </citation>
    <scope>NUCLEOTIDE SEQUENCE [LARGE SCALE GENOMIC DNA]</scope>
    <source>
        <strain evidence="15">SpSt-767</strain>
    </source>
</reference>
<keyword evidence="7 13" id="KW-0627">Porphyrin biosynthesis</keyword>
<name>A0A7V6A3C6_9BACT</name>
<protein>
    <recommendedName>
        <fullName evidence="4 13">Delta-aminolevulinic acid dehydratase</fullName>
        <ecNumber evidence="3 13">4.2.1.24</ecNumber>
    </recommendedName>
</protein>
<gene>
    <name evidence="15" type="primary">hemB</name>
    <name evidence="15" type="ORF">ENV52_05915</name>
</gene>
<dbReference type="GO" id="GO:0005829">
    <property type="term" value="C:cytosol"/>
    <property type="evidence" value="ECO:0007669"/>
    <property type="project" value="TreeGrafter"/>
</dbReference>
<comment type="catalytic activity">
    <reaction evidence="8 13">
        <text>2 5-aminolevulinate = porphobilinogen + 2 H2O + H(+)</text>
        <dbReference type="Rhea" id="RHEA:24064"/>
        <dbReference type="ChEBI" id="CHEBI:15377"/>
        <dbReference type="ChEBI" id="CHEBI:15378"/>
        <dbReference type="ChEBI" id="CHEBI:58126"/>
        <dbReference type="ChEBI" id="CHEBI:356416"/>
        <dbReference type="EC" id="4.2.1.24"/>
    </reaction>
</comment>
<dbReference type="GO" id="GO:0008270">
    <property type="term" value="F:zinc ion binding"/>
    <property type="evidence" value="ECO:0007669"/>
    <property type="project" value="TreeGrafter"/>
</dbReference>
<evidence type="ECO:0000256" key="4">
    <source>
        <dbReference type="ARBA" id="ARBA00020771"/>
    </source>
</evidence>
<dbReference type="InterPro" id="IPR013785">
    <property type="entry name" value="Aldolase_TIM"/>
</dbReference>
<evidence type="ECO:0000256" key="12">
    <source>
        <dbReference type="PIRSR" id="PIRSR001415-5"/>
    </source>
</evidence>
<dbReference type="InterPro" id="IPR030656">
    <property type="entry name" value="ALAD_AS"/>
</dbReference>
<dbReference type="PIRSF" id="PIRSF001415">
    <property type="entry name" value="Porphbilin_synth"/>
    <property type="match status" value="1"/>
</dbReference>